<dbReference type="AlphaFoldDB" id="A0A6A6TSR9"/>
<gene>
    <name evidence="7" type="ORF">K491DRAFT_586068</name>
</gene>
<dbReference type="SUPFAM" id="SSF103473">
    <property type="entry name" value="MFS general substrate transporter"/>
    <property type="match status" value="1"/>
</dbReference>
<dbReference type="EMBL" id="MU004291">
    <property type="protein sequence ID" value="KAF2661948.1"/>
    <property type="molecule type" value="Genomic_DNA"/>
</dbReference>
<dbReference type="PANTHER" id="PTHR23501:SF199">
    <property type="entry name" value="MFS EFFLUX TRANSPORTER INPD-RELATED"/>
    <property type="match status" value="1"/>
</dbReference>
<dbReference type="GO" id="GO:0022857">
    <property type="term" value="F:transmembrane transporter activity"/>
    <property type="evidence" value="ECO:0007669"/>
    <property type="project" value="InterPro"/>
</dbReference>
<dbReference type="PANTHER" id="PTHR23501">
    <property type="entry name" value="MAJOR FACILITATOR SUPERFAMILY"/>
    <property type="match status" value="1"/>
</dbReference>
<dbReference type="InterPro" id="IPR011701">
    <property type="entry name" value="MFS"/>
</dbReference>
<dbReference type="CDD" id="cd17502">
    <property type="entry name" value="MFS_Azr1_MDR_like"/>
    <property type="match status" value="1"/>
</dbReference>
<name>A0A6A6TSR9_9PLEO</name>
<sequence>MSESEIQTRIGDTKPEAVEAPSKADSIVGEQSTQLSGLALASTLFALCIGVLCVALDNTIIATAIPRITDDFGILQDVGWYGSAYLLTTCGFPLMFGKLYGLFNPKWVFLSALFIFEVGSVVCGAAPTSVALIVGRAIAGIGAAGVFSGAMVIIAHITPLEKRAAYNGLAGGMFGIASVIGPLLGGAFTDKVSWRWCFYINLPLGAVTTVGILFFLSLKTDGNLLKEKTFWGLLWKLDPIGLALFLPSVICVLLALQWGGTTYAWSNGRIIALFVVFGLTLIAFIAVQAKLGENATIPPRIALQRTIWSSSIFIFCLSSSFFVLIYFLPIYFQAVKGMSALNSGIASIPLIFSNVIALIIVGVLVSKLGFYMPFVWLCVVLAPIATGLLTTLKPDSSPGRWIGYQLFYGFANGIAYALPNFAVQTVLPVQDVPAGLSLMTFFQFFGPAIMLGAGNNVLNSKLFQYVAELGIEEVDPEVVVRTGATAIRSVFKEEYLDKIVEAYNKALVQTFRVALIVCCLTIFGAAFMEWKRVKQPEKGEEVSVETQLEN</sequence>
<accession>A0A6A6TSR9</accession>
<feature type="transmembrane region" description="Helical" evidence="5">
    <location>
        <begin position="401"/>
        <end position="422"/>
    </location>
</feature>
<organism evidence="7 8">
    <name type="scientific">Lophiostoma macrostomum CBS 122681</name>
    <dbReference type="NCBI Taxonomy" id="1314788"/>
    <lineage>
        <taxon>Eukaryota</taxon>
        <taxon>Fungi</taxon>
        <taxon>Dikarya</taxon>
        <taxon>Ascomycota</taxon>
        <taxon>Pezizomycotina</taxon>
        <taxon>Dothideomycetes</taxon>
        <taxon>Pleosporomycetidae</taxon>
        <taxon>Pleosporales</taxon>
        <taxon>Lophiostomataceae</taxon>
        <taxon>Lophiostoma</taxon>
    </lineage>
</organism>
<feature type="transmembrane region" description="Helical" evidence="5">
    <location>
        <begin position="44"/>
        <end position="66"/>
    </location>
</feature>
<dbReference type="FunFam" id="1.20.1720.10:FF:000012">
    <property type="entry name" value="MFS toxin efflux pump (AflT)"/>
    <property type="match status" value="1"/>
</dbReference>
<reference evidence="7" key="1">
    <citation type="journal article" date="2020" name="Stud. Mycol.">
        <title>101 Dothideomycetes genomes: a test case for predicting lifestyles and emergence of pathogens.</title>
        <authorList>
            <person name="Haridas S."/>
            <person name="Albert R."/>
            <person name="Binder M."/>
            <person name="Bloem J."/>
            <person name="Labutti K."/>
            <person name="Salamov A."/>
            <person name="Andreopoulos B."/>
            <person name="Baker S."/>
            <person name="Barry K."/>
            <person name="Bills G."/>
            <person name="Bluhm B."/>
            <person name="Cannon C."/>
            <person name="Castanera R."/>
            <person name="Culley D."/>
            <person name="Daum C."/>
            <person name="Ezra D."/>
            <person name="Gonzalez J."/>
            <person name="Henrissat B."/>
            <person name="Kuo A."/>
            <person name="Liang C."/>
            <person name="Lipzen A."/>
            <person name="Lutzoni F."/>
            <person name="Magnuson J."/>
            <person name="Mondo S."/>
            <person name="Nolan M."/>
            <person name="Ohm R."/>
            <person name="Pangilinan J."/>
            <person name="Park H.-J."/>
            <person name="Ramirez L."/>
            <person name="Alfaro M."/>
            <person name="Sun H."/>
            <person name="Tritt A."/>
            <person name="Yoshinaga Y."/>
            <person name="Zwiers L.-H."/>
            <person name="Turgeon B."/>
            <person name="Goodwin S."/>
            <person name="Spatafora J."/>
            <person name="Crous P."/>
            <person name="Grigoriev I."/>
        </authorList>
    </citation>
    <scope>NUCLEOTIDE SEQUENCE</scope>
    <source>
        <strain evidence="7">CBS 122681</strain>
    </source>
</reference>
<feature type="transmembrane region" description="Helical" evidence="5">
    <location>
        <begin position="133"/>
        <end position="157"/>
    </location>
</feature>
<feature type="transmembrane region" description="Helical" evidence="5">
    <location>
        <begin position="270"/>
        <end position="291"/>
    </location>
</feature>
<evidence type="ECO:0000313" key="7">
    <source>
        <dbReference type="EMBL" id="KAF2661948.1"/>
    </source>
</evidence>
<dbReference type="OrthoDB" id="10021397at2759"/>
<feature type="transmembrane region" description="Helical" evidence="5">
    <location>
        <begin position="312"/>
        <end position="332"/>
    </location>
</feature>
<feature type="transmembrane region" description="Helical" evidence="5">
    <location>
        <begin position="196"/>
        <end position="218"/>
    </location>
</feature>
<dbReference type="PRINTS" id="PR01036">
    <property type="entry name" value="TCRTETB"/>
</dbReference>
<evidence type="ECO:0000256" key="2">
    <source>
        <dbReference type="ARBA" id="ARBA00022692"/>
    </source>
</evidence>
<evidence type="ECO:0000313" key="8">
    <source>
        <dbReference type="Proteomes" id="UP000799324"/>
    </source>
</evidence>
<dbReference type="Proteomes" id="UP000799324">
    <property type="component" value="Unassembled WGS sequence"/>
</dbReference>
<evidence type="ECO:0000259" key="6">
    <source>
        <dbReference type="PROSITE" id="PS50850"/>
    </source>
</evidence>
<keyword evidence="3 5" id="KW-1133">Transmembrane helix</keyword>
<dbReference type="FunFam" id="1.20.1250.20:FF:000196">
    <property type="entry name" value="MFS toxin efflux pump (AflT)"/>
    <property type="match status" value="1"/>
</dbReference>
<keyword evidence="8" id="KW-1185">Reference proteome</keyword>
<feature type="transmembrane region" description="Helical" evidence="5">
    <location>
        <begin position="344"/>
        <end position="365"/>
    </location>
</feature>
<evidence type="ECO:0000256" key="5">
    <source>
        <dbReference type="SAM" id="Phobius"/>
    </source>
</evidence>
<keyword evidence="4 5" id="KW-0472">Membrane</keyword>
<feature type="domain" description="Major facilitator superfamily (MFS) profile" evidence="6">
    <location>
        <begin position="43"/>
        <end position="533"/>
    </location>
</feature>
<proteinExistence type="predicted"/>
<evidence type="ECO:0000256" key="3">
    <source>
        <dbReference type="ARBA" id="ARBA00022989"/>
    </source>
</evidence>
<feature type="transmembrane region" description="Helical" evidence="5">
    <location>
        <begin position="164"/>
        <end position="184"/>
    </location>
</feature>
<feature type="transmembrane region" description="Helical" evidence="5">
    <location>
        <begin position="108"/>
        <end position="127"/>
    </location>
</feature>
<feature type="transmembrane region" description="Helical" evidence="5">
    <location>
        <begin position="434"/>
        <end position="453"/>
    </location>
</feature>
<feature type="transmembrane region" description="Helical" evidence="5">
    <location>
        <begin position="239"/>
        <end position="258"/>
    </location>
</feature>
<dbReference type="PROSITE" id="PS50850">
    <property type="entry name" value="MFS"/>
    <property type="match status" value="1"/>
</dbReference>
<dbReference type="GO" id="GO:0005886">
    <property type="term" value="C:plasma membrane"/>
    <property type="evidence" value="ECO:0007669"/>
    <property type="project" value="TreeGrafter"/>
</dbReference>
<dbReference type="Pfam" id="PF07690">
    <property type="entry name" value="MFS_1"/>
    <property type="match status" value="1"/>
</dbReference>
<feature type="transmembrane region" description="Helical" evidence="5">
    <location>
        <begin position="370"/>
        <end position="389"/>
    </location>
</feature>
<comment type="subcellular location">
    <subcellularLocation>
        <location evidence="1">Membrane</location>
        <topology evidence="1">Multi-pass membrane protein</topology>
    </subcellularLocation>
</comment>
<protein>
    <submittedName>
        <fullName evidence="7">MFS general substrate transporter</fullName>
    </submittedName>
</protein>
<dbReference type="InterPro" id="IPR036259">
    <property type="entry name" value="MFS_trans_sf"/>
</dbReference>
<feature type="transmembrane region" description="Helical" evidence="5">
    <location>
        <begin position="506"/>
        <end position="528"/>
    </location>
</feature>
<dbReference type="InterPro" id="IPR020846">
    <property type="entry name" value="MFS_dom"/>
</dbReference>
<evidence type="ECO:0000256" key="4">
    <source>
        <dbReference type="ARBA" id="ARBA00023136"/>
    </source>
</evidence>
<dbReference type="Gene3D" id="1.20.1250.20">
    <property type="entry name" value="MFS general substrate transporter like domains"/>
    <property type="match status" value="2"/>
</dbReference>
<feature type="transmembrane region" description="Helical" evidence="5">
    <location>
        <begin position="78"/>
        <end position="96"/>
    </location>
</feature>
<evidence type="ECO:0000256" key="1">
    <source>
        <dbReference type="ARBA" id="ARBA00004141"/>
    </source>
</evidence>
<keyword evidence="2 5" id="KW-0812">Transmembrane</keyword>